<organism evidence="2 3">
    <name type="scientific">Azospirillum lipoferum (strain 4B)</name>
    <dbReference type="NCBI Taxonomy" id="862719"/>
    <lineage>
        <taxon>Bacteria</taxon>
        <taxon>Pseudomonadati</taxon>
        <taxon>Pseudomonadota</taxon>
        <taxon>Alphaproteobacteria</taxon>
        <taxon>Rhodospirillales</taxon>
        <taxon>Azospirillaceae</taxon>
        <taxon>Azospirillum</taxon>
    </lineage>
</organism>
<proteinExistence type="predicted"/>
<evidence type="ECO:0000313" key="3">
    <source>
        <dbReference type="Proteomes" id="UP000005667"/>
    </source>
</evidence>
<reference evidence="3" key="1">
    <citation type="journal article" date="2011" name="PLoS Genet.">
        <title>Azospirillum genomes reveal transition of bacteria from aquatic to terrestrial environments.</title>
        <authorList>
            <person name="Wisniewski-Dye F."/>
            <person name="Borziak K."/>
            <person name="Khalsa-Moyers G."/>
            <person name="Alexandre G."/>
            <person name="Sukharnikov L.O."/>
            <person name="Wuichet K."/>
            <person name="Hurst G.B."/>
            <person name="McDonald W.H."/>
            <person name="Robertson J.S."/>
            <person name="Barbe V."/>
            <person name="Calteau A."/>
            <person name="Rouy Z."/>
            <person name="Mangenot S."/>
            <person name="Prigent-Combaret C."/>
            <person name="Normand P."/>
            <person name="Boyer M."/>
            <person name="Siguier P."/>
            <person name="Dessaux Y."/>
            <person name="Elmerich C."/>
            <person name="Condemine G."/>
            <person name="Krishnen G."/>
            <person name="Kennedy I."/>
            <person name="Paterson A.H."/>
            <person name="Gonzalez V."/>
            <person name="Mavingui P."/>
            <person name="Zhulin I.B."/>
        </authorList>
    </citation>
    <scope>NUCLEOTIDE SEQUENCE [LARGE SCALE GENOMIC DNA]</scope>
    <source>
        <strain evidence="3">4B</strain>
    </source>
</reference>
<name>G7ZGQ4_AZOL4</name>
<dbReference type="KEGG" id="ali:AZOLI_p40048"/>
<geneLocation type="plasmid" evidence="2 3">
    <name>AZO_p4</name>
</geneLocation>
<dbReference type="AlphaFoldDB" id="G7ZGQ4"/>
<evidence type="ECO:0000313" key="2">
    <source>
        <dbReference type="EMBL" id="CBS90455.1"/>
    </source>
</evidence>
<evidence type="ECO:0000256" key="1">
    <source>
        <dbReference type="SAM" id="MobiDB-lite"/>
    </source>
</evidence>
<feature type="region of interest" description="Disordered" evidence="1">
    <location>
        <begin position="22"/>
        <end position="51"/>
    </location>
</feature>
<keyword evidence="2" id="KW-0614">Plasmid</keyword>
<dbReference type="HOGENOM" id="CLU_2191582_0_0_5"/>
<accession>G7ZGQ4</accession>
<dbReference type="EMBL" id="FQ311872">
    <property type="protein sequence ID" value="CBS90455.1"/>
    <property type="molecule type" value="Genomic_DNA"/>
</dbReference>
<sequence>MNLSIHSWEIYKSPNILHGWSGDAATRRRPSAGGAGPGHRPRAGSSWVKPSFSTSLWGQKRSAIPQALAMRRRTPSCRWSIHVPTSDGGGRSLRRCCAYCATPGRRGF</sequence>
<gene>
    <name evidence="2" type="ordered locus">AZOLI_p40048</name>
</gene>
<dbReference type="Proteomes" id="UP000005667">
    <property type="component" value="Plasmid AZO_p4"/>
</dbReference>
<protein>
    <submittedName>
        <fullName evidence="2">Uncharacterized protein</fullName>
    </submittedName>
</protein>
<keyword evidence="3" id="KW-1185">Reference proteome</keyword>